<keyword evidence="4 8" id="KW-0653">Protein transport</keyword>
<dbReference type="Proteomes" id="UP000230776">
    <property type="component" value="Unassembled WGS sequence"/>
</dbReference>
<keyword evidence="5 8" id="KW-1133">Transmembrane helix</keyword>
<dbReference type="GO" id="GO:0043952">
    <property type="term" value="P:protein transport by the Sec complex"/>
    <property type="evidence" value="ECO:0007669"/>
    <property type="project" value="UniProtKB-UniRule"/>
</dbReference>
<evidence type="ECO:0000256" key="8">
    <source>
        <dbReference type="HAMAP-Rule" id="MF_00422"/>
    </source>
</evidence>
<keyword evidence="7 8" id="KW-0472">Membrane</keyword>
<evidence type="ECO:0000256" key="7">
    <source>
        <dbReference type="ARBA" id="ARBA00023136"/>
    </source>
</evidence>
<dbReference type="GO" id="GO:0065002">
    <property type="term" value="P:intracellular protein transmembrane transport"/>
    <property type="evidence" value="ECO:0007669"/>
    <property type="project" value="UniProtKB-UniRule"/>
</dbReference>
<evidence type="ECO:0000256" key="2">
    <source>
        <dbReference type="ARBA" id="ARBA00022448"/>
    </source>
</evidence>
<comment type="caution">
    <text evidence="9">The sequence shown here is derived from an EMBL/GenBank/DDBJ whole genome shotgun (WGS) entry which is preliminary data.</text>
</comment>
<dbReference type="InterPro" id="IPR001901">
    <property type="entry name" value="Translocase_SecE/Sec61-g"/>
</dbReference>
<keyword evidence="6 8" id="KW-0811">Translocation</keyword>
<dbReference type="Gene3D" id="1.20.5.1030">
    <property type="entry name" value="Preprotein translocase secy subunit"/>
    <property type="match status" value="1"/>
</dbReference>
<evidence type="ECO:0000256" key="4">
    <source>
        <dbReference type="ARBA" id="ARBA00022927"/>
    </source>
</evidence>
<keyword evidence="2 8" id="KW-0813">Transport</keyword>
<dbReference type="InterPro" id="IPR038379">
    <property type="entry name" value="SecE_sf"/>
</dbReference>
<dbReference type="GO" id="GO:0008320">
    <property type="term" value="F:protein transmembrane transporter activity"/>
    <property type="evidence" value="ECO:0007669"/>
    <property type="project" value="UniProtKB-UniRule"/>
</dbReference>
<comment type="subunit">
    <text evidence="8">Component of the Sec protein translocase complex. Heterotrimer consisting of SecY, SecE and SecG subunits. The heterotrimers can form oligomers, although 1 heterotrimer is thought to be able to translocate proteins. Interacts with the ribosome. Interacts with SecDF, and other proteins may be involved. Interacts with SecA.</text>
</comment>
<dbReference type="HAMAP" id="MF_00422">
    <property type="entry name" value="SecE"/>
    <property type="match status" value="1"/>
</dbReference>
<feature type="transmembrane region" description="Helical" evidence="8">
    <location>
        <begin position="28"/>
        <end position="56"/>
    </location>
</feature>
<sequence length="61" mass="7047">MFRKVNLYLKESIQEFGRINWPTRKQTALLVGVVILVSLALAFYLGALDFAFVYLIEQIII</sequence>
<dbReference type="GO" id="GO:0005886">
    <property type="term" value="C:plasma membrane"/>
    <property type="evidence" value="ECO:0007669"/>
    <property type="project" value="UniProtKB-SubCell"/>
</dbReference>
<dbReference type="Pfam" id="PF00584">
    <property type="entry name" value="SecE"/>
    <property type="match status" value="1"/>
</dbReference>
<dbReference type="InterPro" id="IPR005807">
    <property type="entry name" value="SecE_bac"/>
</dbReference>
<comment type="function">
    <text evidence="8">Essential subunit of the Sec protein translocation channel SecYEG. Clamps together the 2 halves of SecY. May contact the channel plug during translocation.</text>
</comment>
<comment type="subcellular location">
    <subcellularLocation>
        <location evidence="8">Cell membrane</location>
        <topology evidence="8">Single-pass membrane protein</topology>
    </subcellularLocation>
    <subcellularLocation>
        <location evidence="1">Membrane</location>
    </subcellularLocation>
</comment>
<gene>
    <name evidence="8 9" type="primary">secE</name>
    <name evidence="9" type="ORF">COT88_00880</name>
</gene>
<evidence type="ECO:0000256" key="5">
    <source>
        <dbReference type="ARBA" id="ARBA00022989"/>
    </source>
</evidence>
<evidence type="ECO:0000313" key="10">
    <source>
        <dbReference type="Proteomes" id="UP000230776"/>
    </source>
</evidence>
<keyword evidence="3 8" id="KW-0812">Transmembrane</keyword>
<name>A0A2H0VJM9_9BACT</name>
<comment type="similarity">
    <text evidence="8">Belongs to the SecE/SEC61-gamma family.</text>
</comment>
<evidence type="ECO:0000313" key="9">
    <source>
        <dbReference type="EMBL" id="PIR98569.1"/>
    </source>
</evidence>
<proteinExistence type="inferred from homology"/>
<dbReference type="PROSITE" id="PS01067">
    <property type="entry name" value="SECE_SEC61G"/>
    <property type="match status" value="1"/>
</dbReference>
<reference evidence="10" key="1">
    <citation type="submission" date="2017-09" db="EMBL/GenBank/DDBJ databases">
        <title>Depth-based differentiation of microbial function through sediment-hosted aquifers and enrichment of novel symbionts in the deep terrestrial subsurface.</title>
        <authorList>
            <person name="Probst A.J."/>
            <person name="Ladd B."/>
            <person name="Jarett J.K."/>
            <person name="Geller-Mcgrath D.E."/>
            <person name="Sieber C.M.K."/>
            <person name="Emerson J.B."/>
            <person name="Anantharaman K."/>
            <person name="Thomas B.C."/>
            <person name="Malmstrom R."/>
            <person name="Stieglmeier M."/>
            <person name="Klingl A."/>
            <person name="Woyke T."/>
            <person name="Ryan C.M."/>
            <person name="Banfield J.F."/>
        </authorList>
    </citation>
    <scope>NUCLEOTIDE SEQUENCE [LARGE SCALE GENOMIC DNA]</scope>
</reference>
<dbReference type="GO" id="GO:0006605">
    <property type="term" value="P:protein targeting"/>
    <property type="evidence" value="ECO:0007669"/>
    <property type="project" value="UniProtKB-UniRule"/>
</dbReference>
<evidence type="ECO:0000256" key="3">
    <source>
        <dbReference type="ARBA" id="ARBA00022692"/>
    </source>
</evidence>
<evidence type="ECO:0000256" key="6">
    <source>
        <dbReference type="ARBA" id="ARBA00023010"/>
    </source>
</evidence>
<organism evidence="9 10">
    <name type="scientific">Candidatus Colwellbacteria bacterium CG10_big_fil_rev_8_21_14_0_10_41_28</name>
    <dbReference type="NCBI Taxonomy" id="1974539"/>
    <lineage>
        <taxon>Bacteria</taxon>
        <taxon>Candidatus Colwelliibacteriota</taxon>
    </lineage>
</organism>
<dbReference type="AlphaFoldDB" id="A0A2H0VJM9"/>
<dbReference type="GO" id="GO:0009306">
    <property type="term" value="P:protein secretion"/>
    <property type="evidence" value="ECO:0007669"/>
    <property type="project" value="UniProtKB-UniRule"/>
</dbReference>
<dbReference type="EMBL" id="PFAG01000011">
    <property type="protein sequence ID" value="PIR98569.1"/>
    <property type="molecule type" value="Genomic_DNA"/>
</dbReference>
<protein>
    <recommendedName>
        <fullName evidence="8">Protein translocase subunit SecE</fullName>
    </recommendedName>
</protein>
<keyword evidence="8" id="KW-1003">Cell membrane</keyword>
<accession>A0A2H0VJM9</accession>
<evidence type="ECO:0000256" key="1">
    <source>
        <dbReference type="ARBA" id="ARBA00004370"/>
    </source>
</evidence>
<dbReference type="NCBIfam" id="TIGR00964">
    <property type="entry name" value="secE_bact"/>
    <property type="match status" value="1"/>
</dbReference>